<dbReference type="EMBL" id="BARW01038874">
    <property type="protein sequence ID" value="GAJ16750.1"/>
    <property type="molecule type" value="Genomic_DNA"/>
</dbReference>
<keyword evidence="1" id="KW-0812">Transmembrane</keyword>
<feature type="non-terminal residue" evidence="3">
    <location>
        <position position="122"/>
    </location>
</feature>
<dbReference type="GO" id="GO:0005886">
    <property type="term" value="C:plasma membrane"/>
    <property type="evidence" value="ECO:0007669"/>
    <property type="project" value="TreeGrafter"/>
</dbReference>
<evidence type="ECO:0000259" key="2">
    <source>
        <dbReference type="Pfam" id="PF12704"/>
    </source>
</evidence>
<organism evidence="3">
    <name type="scientific">marine sediment metagenome</name>
    <dbReference type="NCBI Taxonomy" id="412755"/>
    <lineage>
        <taxon>unclassified sequences</taxon>
        <taxon>metagenomes</taxon>
        <taxon>ecological metagenomes</taxon>
    </lineage>
</organism>
<evidence type="ECO:0000256" key="1">
    <source>
        <dbReference type="SAM" id="Phobius"/>
    </source>
</evidence>
<proteinExistence type="predicted"/>
<dbReference type="InterPro" id="IPR025857">
    <property type="entry name" value="MacB_PCD"/>
</dbReference>
<feature type="transmembrane region" description="Helical" evidence="1">
    <location>
        <begin position="21"/>
        <end position="41"/>
    </location>
</feature>
<feature type="domain" description="MacB-like periplasmic core" evidence="2">
    <location>
        <begin position="20"/>
        <end position="109"/>
    </location>
</feature>
<name>X1VXV4_9ZZZZ</name>
<dbReference type="InterPro" id="IPR050250">
    <property type="entry name" value="Macrolide_Exporter_MacB"/>
</dbReference>
<dbReference type="Pfam" id="PF12704">
    <property type="entry name" value="MacB_PCD"/>
    <property type="match status" value="1"/>
</dbReference>
<dbReference type="PANTHER" id="PTHR30572:SF4">
    <property type="entry name" value="ABC TRANSPORTER PERMEASE YTRF"/>
    <property type="match status" value="1"/>
</dbReference>
<evidence type="ECO:0000313" key="3">
    <source>
        <dbReference type="EMBL" id="GAJ16750.1"/>
    </source>
</evidence>
<sequence length="122" mass="13138">MIFQSLKIALESLWANKMRSILSMLGIIIGVGAVIAIVSVGTGSTQQVTSRIANLGSNMITVYPRAPRGWGGRVSSVSSQEKFSLELTNYIEKFCPSVIKVIPVKQVSGRLISDDINVNATI</sequence>
<dbReference type="GO" id="GO:0022857">
    <property type="term" value="F:transmembrane transporter activity"/>
    <property type="evidence" value="ECO:0007669"/>
    <property type="project" value="TreeGrafter"/>
</dbReference>
<dbReference type="AlphaFoldDB" id="X1VXV4"/>
<accession>X1VXV4</accession>
<keyword evidence="1" id="KW-1133">Transmembrane helix</keyword>
<keyword evidence="1" id="KW-0472">Membrane</keyword>
<reference evidence="3" key="1">
    <citation type="journal article" date="2014" name="Front. Microbiol.">
        <title>High frequency of phylogenetically diverse reductive dehalogenase-homologous genes in deep subseafloor sedimentary metagenomes.</title>
        <authorList>
            <person name="Kawai M."/>
            <person name="Futagami T."/>
            <person name="Toyoda A."/>
            <person name="Takaki Y."/>
            <person name="Nishi S."/>
            <person name="Hori S."/>
            <person name="Arai W."/>
            <person name="Tsubouchi T."/>
            <person name="Morono Y."/>
            <person name="Uchiyama I."/>
            <person name="Ito T."/>
            <person name="Fujiyama A."/>
            <person name="Inagaki F."/>
            <person name="Takami H."/>
        </authorList>
    </citation>
    <scope>NUCLEOTIDE SEQUENCE</scope>
    <source>
        <strain evidence="3">Expedition CK06-06</strain>
    </source>
</reference>
<protein>
    <recommendedName>
        <fullName evidence="2">MacB-like periplasmic core domain-containing protein</fullName>
    </recommendedName>
</protein>
<gene>
    <name evidence="3" type="ORF">S12H4_59474</name>
</gene>
<comment type="caution">
    <text evidence="3">The sequence shown here is derived from an EMBL/GenBank/DDBJ whole genome shotgun (WGS) entry which is preliminary data.</text>
</comment>
<dbReference type="PANTHER" id="PTHR30572">
    <property type="entry name" value="MEMBRANE COMPONENT OF TRANSPORTER-RELATED"/>
    <property type="match status" value="1"/>
</dbReference>